<feature type="transmembrane region" description="Helical" evidence="1">
    <location>
        <begin position="7"/>
        <end position="32"/>
    </location>
</feature>
<organism evidence="2 3">
    <name type="scientific">Parachitinimonas caeni</name>
    <dbReference type="NCBI Taxonomy" id="3031301"/>
    <lineage>
        <taxon>Bacteria</taxon>
        <taxon>Pseudomonadati</taxon>
        <taxon>Pseudomonadota</taxon>
        <taxon>Betaproteobacteria</taxon>
        <taxon>Neisseriales</taxon>
        <taxon>Chitinibacteraceae</taxon>
        <taxon>Parachitinimonas</taxon>
    </lineage>
</organism>
<evidence type="ECO:0000313" key="2">
    <source>
        <dbReference type="EMBL" id="MDK2125712.1"/>
    </source>
</evidence>
<evidence type="ECO:0000313" key="3">
    <source>
        <dbReference type="Proteomes" id="UP001172778"/>
    </source>
</evidence>
<comment type="caution">
    <text evidence="2">The sequence shown here is derived from an EMBL/GenBank/DDBJ whole genome shotgun (WGS) entry which is preliminary data.</text>
</comment>
<feature type="transmembrane region" description="Helical" evidence="1">
    <location>
        <begin position="38"/>
        <end position="64"/>
    </location>
</feature>
<sequence>MSDYLVWFVLAALAVGLELTTGTFYLLVFGIAFTGGGIAALLGLPFNLQLPIAAAIAIAGTVWLRSRRLSTSVKAEQQQTGDIGQRVSAETWHDDQHLRVRYRGTQWDAELAAPLPERPADLYITGLRGSTLLVSGTPPHA</sequence>
<keyword evidence="1" id="KW-0812">Transmembrane</keyword>
<dbReference type="EMBL" id="JARRAF010000023">
    <property type="protein sequence ID" value="MDK2125712.1"/>
    <property type="molecule type" value="Genomic_DNA"/>
</dbReference>
<reference evidence="2" key="1">
    <citation type="submission" date="2023-03" db="EMBL/GenBank/DDBJ databases">
        <title>Chitinimonas shenzhenensis gen. nov., sp. nov., a novel member of family Burkholderiaceae isolated from activated sludge collected in Shen Zhen, China.</title>
        <authorList>
            <person name="Wang X."/>
        </authorList>
    </citation>
    <scope>NUCLEOTIDE SEQUENCE</scope>
    <source>
        <strain evidence="2">DQS-5</strain>
    </source>
</reference>
<name>A0ABT7E490_9NEIS</name>
<dbReference type="Proteomes" id="UP001172778">
    <property type="component" value="Unassembled WGS sequence"/>
</dbReference>
<keyword evidence="1" id="KW-1133">Transmembrane helix</keyword>
<protein>
    <submittedName>
        <fullName evidence="2">NfeD family protein</fullName>
    </submittedName>
</protein>
<gene>
    <name evidence="2" type="ORF">PZA18_16785</name>
</gene>
<accession>A0ABT7E490</accession>
<evidence type="ECO:0000256" key="1">
    <source>
        <dbReference type="SAM" id="Phobius"/>
    </source>
</evidence>
<dbReference type="RefSeq" id="WP_284102024.1">
    <property type="nucleotide sequence ID" value="NZ_JARRAF010000023.1"/>
</dbReference>
<proteinExistence type="predicted"/>
<keyword evidence="3" id="KW-1185">Reference proteome</keyword>
<keyword evidence="1" id="KW-0472">Membrane</keyword>